<evidence type="ECO:0000313" key="2">
    <source>
        <dbReference type="Proteomes" id="UP000031246"/>
    </source>
</evidence>
<dbReference type="Proteomes" id="UP000031246">
    <property type="component" value="Unassembled WGS sequence"/>
</dbReference>
<organism evidence="1 2">
    <name type="scientific">Pedobacter kyungheensis</name>
    <dbReference type="NCBI Taxonomy" id="1069985"/>
    <lineage>
        <taxon>Bacteria</taxon>
        <taxon>Pseudomonadati</taxon>
        <taxon>Bacteroidota</taxon>
        <taxon>Sphingobacteriia</taxon>
        <taxon>Sphingobacteriales</taxon>
        <taxon>Sphingobacteriaceae</taxon>
        <taxon>Pedobacter</taxon>
    </lineage>
</organism>
<evidence type="ECO:0000313" key="1">
    <source>
        <dbReference type="EMBL" id="KIA96893.1"/>
    </source>
</evidence>
<comment type="caution">
    <text evidence="1">The sequence shown here is derived from an EMBL/GenBank/DDBJ whole genome shotgun (WGS) entry which is preliminary data.</text>
</comment>
<accession>A0A0C1FYK6</accession>
<sequence>MIGISNYLNYAKEHDRRLVHYDGIVIYAPEFGPLPQDVMFLPQAWNKKGDFEEFMVTALSKEDSKLYQVYFQGIRWIMPDIVEVLKSTKSVKIKVGSKNTVCKATYATLTFDETPDLEKDPEVTIGTTPTKMLPLMINSNKLIVRLQDIPEEMGTLKLYQPIVW</sequence>
<protein>
    <submittedName>
        <fullName evidence="1">Uncharacterized protein</fullName>
    </submittedName>
</protein>
<keyword evidence="2" id="KW-1185">Reference proteome</keyword>
<gene>
    <name evidence="1" type="ORF">OC25_00310</name>
</gene>
<proteinExistence type="predicted"/>
<dbReference type="EMBL" id="JSYN01000001">
    <property type="protein sequence ID" value="KIA96893.1"/>
    <property type="molecule type" value="Genomic_DNA"/>
</dbReference>
<name>A0A0C1FYK6_9SPHI</name>
<reference evidence="1 2" key="1">
    <citation type="submission" date="2014-10" db="EMBL/GenBank/DDBJ databases">
        <title>Pedobacter Kyungheensis.</title>
        <authorList>
            <person name="Anderson B.M."/>
            <person name="Newman J.D."/>
        </authorList>
    </citation>
    <scope>NUCLEOTIDE SEQUENCE [LARGE SCALE GENOMIC DNA]</scope>
    <source>
        <strain evidence="1 2">KACC 16221</strain>
    </source>
</reference>
<dbReference type="AlphaFoldDB" id="A0A0C1FYK6"/>